<feature type="non-terminal residue" evidence="1">
    <location>
        <position position="1"/>
    </location>
</feature>
<protein>
    <submittedName>
        <fullName evidence="1">RCG51427</fullName>
    </submittedName>
</protein>
<dbReference type="Proteomes" id="UP000234681">
    <property type="component" value="Chromosome 19"/>
</dbReference>
<accession>A6IY43</accession>
<evidence type="ECO:0000313" key="2">
    <source>
        <dbReference type="Proteomes" id="UP000234681"/>
    </source>
</evidence>
<name>A6IY43_RAT</name>
<feature type="non-terminal residue" evidence="1">
    <location>
        <position position="18"/>
    </location>
</feature>
<reference evidence="2" key="1">
    <citation type="submission" date="2005-09" db="EMBL/GenBank/DDBJ databases">
        <authorList>
            <person name="Mural R.J."/>
            <person name="Li P.W."/>
            <person name="Adams M.D."/>
            <person name="Amanatides P.G."/>
            <person name="Baden-Tillson H."/>
            <person name="Barnstead M."/>
            <person name="Chin S.H."/>
            <person name="Dew I."/>
            <person name="Evans C.A."/>
            <person name="Ferriera S."/>
            <person name="Flanigan M."/>
            <person name="Fosler C."/>
            <person name="Glodek A."/>
            <person name="Gu Z."/>
            <person name="Holt R.A."/>
            <person name="Jennings D."/>
            <person name="Kraft C.L."/>
            <person name="Lu F."/>
            <person name="Nguyen T."/>
            <person name="Nusskern D.R."/>
            <person name="Pfannkoch C.M."/>
            <person name="Sitter C."/>
            <person name="Sutton G.G."/>
            <person name="Venter J.C."/>
            <person name="Wang Z."/>
            <person name="Woodage T."/>
            <person name="Zheng X.H."/>
            <person name="Zhong F."/>
        </authorList>
    </citation>
    <scope>NUCLEOTIDE SEQUENCE [LARGE SCALE GENOMIC DNA]</scope>
    <source>
        <strain>BN</strain>
        <strain evidence="2">Sprague-Dawley</strain>
    </source>
</reference>
<sequence>LFFYLNRFNKKSNTHTNT</sequence>
<dbReference type="AlphaFoldDB" id="A6IY43"/>
<organism evidence="1 2">
    <name type="scientific">Rattus norvegicus</name>
    <name type="common">Rat</name>
    <dbReference type="NCBI Taxonomy" id="10116"/>
    <lineage>
        <taxon>Eukaryota</taxon>
        <taxon>Metazoa</taxon>
        <taxon>Chordata</taxon>
        <taxon>Craniata</taxon>
        <taxon>Vertebrata</taxon>
        <taxon>Euteleostomi</taxon>
        <taxon>Mammalia</taxon>
        <taxon>Eutheria</taxon>
        <taxon>Euarchontoglires</taxon>
        <taxon>Glires</taxon>
        <taxon>Rodentia</taxon>
        <taxon>Myomorpha</taxon>
        <taxon>Muroidea</taxon>
        <taxon>Muridae</taxon>
        <taxon>Murinae</taxon>
        <taxon>Rattus</taxon>
    </lineage>
</organism>
<dbReference type="EMBL" id="CH473972">
    <property type="protein sequence ID" value="EDL92171.1"/>
    <property type="molecule type" value="Genomic_DNA"/>
</dbReference>
<evidence type="ECO:0000313" key="1">
    <source>
        <dbReference type="EMBL" id="EDL92171.1"/>
    </source>
</evidence>
<proteinExistence type="predicted"/>
<gene>
    <name evidence="1" type="ORF">rCG_51427</name>
</gene>